<dbReference type="RefSeq" id="WP_135477041.1">
    <property type="nucleotide sequence ID" value="NZ_SIJK02000005.1"/>
</dbReference>
<comment type="caution">
    <text evidence="1">The sequence shown here is derived from an EMBL/GenBank/DDBJ whole genome shotgun (WGS) entry which is preliminary data.</text>
</comment>
<evidence type="ECO:0000313" key="1">
    <source>
        <dbReference type="EMBL" id="MBP1464979.1"/>
    </source>
</evidence>
<dbReference type="PANTHER" id="PTHR36529:SF1">
    <property type="entry name" value="GLYCOSYLTRANSFERASE"/>
    <property type="match status" value="1"/>
</dbReference>
<dbReference type="NCBIfam" id="TIGR04282">
    <property type="entry name" value="glyco_like_cofC"/>
    <property type="match status" value="1"/>
</dbReference>
<keyword evidence="2" id="KW-1185">Reference proteome</keyword>
<dbReference type="Gene3D" id="3.90.550.10">
    <property type="entry name" value="Spore Coat Polysaccharide Biosynthesis Protein SpsA, Chain A"/>
    <property type="match status" value="1"/>
</dbReference>
<dbReference type="EMBL" id="SIJK02000005">
    <property type="protein sequence ID" value="MBP1464979.1"/>
    <property type="molecule type" value="Genomic_DNA"/>
</dbReference>
<dbReference type="SUPFAM" id="SSF53448">
    <property type="entry name" value="Nucleotide-diphospho-sugar transferases"/>
    <property type="match status" value="1"/>
</dbReference>
<sequence>MKQRPVLIIMAKQPLPGRTKTRLCPPLTLEEATLLYEGMLRDTLALTRRVPGIEVVLGIDSPVSEAYFRGLAPDLRQLPQGDGTLGERLARVSEAAFADGAPAVGVMSSDSPSLPPSYLERAFALLAEYDLSIGPCEDGGYYMAALSQSAPPLFREVTMSTPHVLHDTLERAAELGLRTALLPAWYDIDTAADLERLRNDPAPLRYTRPLLHRL</sequence>
<dbReference type="Pfam" id="PF09837">
    <property type="entry name" value="DUF2064"/>
    <property type="match status" value="1"/>
</dbReference>
<accession>A0ABS4D6B8</accession>
<dbReference type="InterPro" id="IPR018641">
    <property type="entry name" value="Trfase_1_rSAM/seldom-assoc"/>
</dbReference>
<reference evidence="1 2" key="1">
    <citation type="submission" date="2021-03" db="EMBL/GenBank/DDBJ databases">
        <authorList>
            <person name="Grouzdev D.S."/>
        </authorList>
    </citation>
    <scope>NUCLEOTIDE SEQUENCE [LARGE SCALE GENOMIC DNA]</scope>
    <source>
        <strain evidence="1 2">M50-1</strain>
    </source>
</reference>
<protein>
    <submittedName>
        <fullName evidence="1">TIGR04282 family arsenosugar biosynthesis glycosyltransferase</fullName>
    </submittedName>
</protein>
<proteinExistence type="predicted"/>
<organism evidence="1 2">
    <name type="scientific">Candidatus Chloroploca mongolica</name>
    <dbReference type="NCBI Taxonomy" id="2528176"/>
    <lineage>
        <taxon>Bacteria</taxon>
        <taxon>Bacillati</taxon>
        <taxon>Chloroflexota</taxon>
        <taxon>Chloroflexia</taxon>
        <taxon>Chloroflexales</taxon>
        <taxon>Chloroflexineae</taxon>
        <taxon>Oscillochloridaceae</taxon>
        <taxon>Candidatus Chloroploca</taxon>
    </lineage>
</organism>
<name>A0ABS4D6B8_9CHLR</name>
<dbReference type="PANTHER" id="PTHR36529">
    <property type="entry name" value="SLL1095 PROTEIN"/>
    <property type="match status" value="1"/>
</dbReference>
<dbReference type="Proteomes" id="UP001193081">
    <property type="component" value="Unassembled WGS sequence"/>
</dbReference>
<evidence type="ECO:0000313" key="2">
    <source>
        <dbReference type="Proteomes" id="UP001193081"/>
    </source>
</evidence>
<gene>
    <name evidence="1" type="ORF">EYB53_004575</name>
</gene>
<dbReference type="InterPro" id="IPR029044">
    <property type="entry name" value="Nucleotide-diphossugar_trans"/>
</dbReference>